<accession>A0A7R9QFN1</accession>
<evidence type="ECO:0000313" key="2">
    <source>
        <dbReference type="EMBL" id="CAD7644007.1"/>
    </source>
</evidence>
<dbReference type="EMBL" id="CAJPVJ010001531">
    <property type="protein sequence ID" value="CAG2164884.1"/>
    <property type="molecule type" value="Genomic_DNA"/>
</dbReference>
<organism evidence="2">
    <name type="scientific">Oppiella nova</name>
    <dbReference type="NCBI Taxonomy" id="334625"/>
    <lineage>
        <taxon>Eukaryota</taxon>
        <taxon>Metazoa</taxon>
        <taxon>Ecdysozoa</taxon>
        <taxon>Arthropoda</taxon>
        <taxon>Chelicerata</taxon>
        <taxon>Arachnida</taxon>
        <taxon>Acari</taxon>
        <taxon>Acariformes</taxon>
        <taxon>Sarcoptiformes</taxon>
        <taxon>Oribatida</taxon>
        <taxon>Brachypylina</taxon>
        <taxon>Oppioidea</taxon>
        <taxon>Oppiidae</taxon>
        <taxon>Oppiella</taxon>
    </lineage>
</organism>
<reference evidence="2" key="1">
    <citation type="submission" date="2020-11" db="EMBL/GenBank/DDBJ databases">
        <authorList>
            <person name="Tran Van P."/>
        </authorList>
    </citation>
    <scope>NUCLEOTIDE SEQUENCE</scope>
</reference>
<sequence>MYFYAIIVTLLLQSVVSYNPTGETMFNGGHKTTKIQNAIIPNAKISDAGQLILRSVKLARESKPTDIMVRNLNETWVNQTVPLIVQHFINATNDFETTHQSCLSLTEFNMTRFNTGKNCYGSVADNIRESLGTDYLVFVYQWAYGVLQK</sequence>
<protein>
    <submittedName>
        <fullName evidence="2">Uncharacterized protein</fullName>
    </submittedName>
</protein>
<feature type="signal peptide" evidence="1">
    <location>
        <begin position="1"/>
        <end position="17"/>
    </location>
</feature>
<feature type="chain" id="PRO_5036211821" evidence="1">
    <location>
        <begin position="18"/>
        <end position="149"/>
    </location>
</feature>
<evidence type="ECO:0000313" key="3">
    <source>
        <dbReference type="Proteomes" id="UP000728032"/>
    </source>
</evidence>
<dbReference type="AlphaFoldDB" id="A0A7R9QFN1"/>
<dbReference type="Proteomes" id="UP000728032">
    <property type="component" value="Unassembled WGS sequence"/>
</dbReference>
<evidence type="ECO:0000256" key="1">
    <source>
        <dbReference type="SAM" id="SignalP"/>
    </source>
</evidence>
<name>A0A7R9QFN1_9ACAR</name>
<proteinExistence type="predicted"/>
<keyword evidence="1" id="KW-0732">Signal</keyword>
<dbReference type="EMBL" id="OC916356">
    <property type="protein sequence ID" value="CAD7644007.1"/>
    <property type="molecule type" value="Genomic_DNA"/>
</dbReference>
<gene>
    <name evidence="2" type="ORF">ONB1V03_LOCUS4431</name>
</gene>
<keyword evidence="3" id="KW-1185">Reference proteome</keyword>